<keyword evidence="1" id="KW-0472">Membrane</keyword>
<dbReference type="EMBL" id="KV878198">
    <property type="protein sequence ID" value="OJI85715.1"/>
    <property type="molecule type" value="Genomic_DNA"/>
</dbReference>
<evidence type="ECO:0000313" key="2">
    <source>
        <dbReference type="EMBL" id="OJI85715.1"/>
    </source>
</evidence>
<accession>A0A1L9N912</accession>
<dbReference type="AlphaFoldDB" id="A0A1L9N912"/>
<feature type="transmembrane region" description="Helical" evidence="1">
    <location>
        <begin position="98"/>
        <end position="122"/>
    </location>
</feature>
<dbReference type="VEuPathDB" id="FungiDB:ASPTUDRAFT_594113"/>
<reference evidence="3" key="1">
    <citation type="journal article" date="2017" name="Genome Biol.">
        <title>Comparative genomics reveals high biological diversity and specific adaptations in the industrially and medically important fungal genus Aspergillus.</title>
        <authorList>
            <person name="de Vries R.P."/>
            <person name="Riley R."/>
            <person name="Wiebenga A."/>
            <person name="Aguilar-Osorio G."/>
            <person name="Amillis S."/>
            <person name="Uchima C.A."/>
            <person name="Anderluh G."/>
            <person name="Asadollahi M."/>
            <person name="Askin M."/>
            <person name="Barry K."/>
            <person name="Battaglia E."/>
            <person name="Bayram O."/>
            <person name="Benocci T."/>
            <person name="Braus-Stromeyer S.A."/>
            <person name="Caldana C."/>
            <person name="Canovas D."/>
            <person name="Cerqueira G.C."/>
            <person name="Chen F."/>
            <person name="Chen W."/>
            <person name="Choi C."/>
            <person name="Clum A."/>
            <person name="Dos Santos R.A."/>
            <person name="Damasio A.R."/>
            <person name="Diallinas G."/>
            <person name="Emri T."/>
            <person name="Fekete E."/>
            <person name="Flipphi M."/>
            <person name="Freyberg S."/>
            <person name="Gallo A."/>
            <person name="Gournas C."/>
            <person name="Habgood R."/>
            <person name="Hainaut M."/>
            <person name="Harispe M.L."/>
            <person name="Henrissat B."/>
            <person name="Hilden K.S."/>
            <person name="Hope R."/>
            <person name="Hossain A."/>
            <person name="Karabika E."/>
            <person name="Karaffa L."/>
            <person name="Karanyi Z."/>
            <person name="Krasevec N."/>
            <person name="Kuo A."/>
            <person name="Kusch H."/>
            <person name="LaButti K."/>
            <person name="Lagendijk E.L."/>
            <person name="Lapidus A."/>
            <person name="Levasseur A."/>
            <person name="Lindquist E."/>
            <person name="Lipzen A."/>
            <person name="Logrieco A.F."/>
            <person name="MacCabe A."/>
            <person name="Maekelae M.R."/>
            <person name="Malavazi I."/>
            <person name="Melin P."/>
            <person name="Meyer V."/>
            <person name="Mielnichuk N."/>
            <person name="Miskei M."/>
            <person name="Molnar A.P."/>
            <person name="Mule G."/>
            <person name="Ngan C.Y."/>
            <person name="Orejas M."/>
            <person name="Orosz E."/>
            <person name="Ouedraogo J.P."/>
            <person name="Overkamp K.M."/>
            <person name="Park H.-S."/>
            <person name="Perrone G."/>
            <person name="Piumi F."/>
            <person name="Punt P.J."/>
            <person name="Ram A.F."/>
            <person name="Ramon A."/>
            <person name="Rauscher S."/>
            <person name="Record E."/>
            <person name="Riano-Pachon D.M."/>
            <person name="Robert V."/>
            <person name="Roehrig J."/>
            <person name="Ruller R."/>
            <person name="Salamov A."/>
            <person name="Salih N.S."/>
            <person name="Samson R.A."/>
            <person name="Sandor E."/>
            <person name="Sanguinetti M."/>
            <person name="Schuetze T."/>
            <person name="Sepcic K."/>
            <person name="Shelest E."/>
            <person name="Sherlock G."/>
            <person name="Sophianopoulou V."/>
            <person name="Squina F.M."/>
            <person name="Sun H."/>
            <person name="Susca A."/>
            <person name="Todd R.B."/>
            <person name="Tsang A."/>
            <person name="Unkles S.E."/>
            <person name="van de Wiele N."/>
            <person name="van Rossen-Uffink D."/>
            <person name="Oliveira J.V."/>
            <person name="Vesth T.C."/>
            <person name="Visser J."/>
            <person name="Yu J.-H."/>
            <person name="Zhou M."/>
            <person name="Andersen M.R."/>
            <person name="Archer D.B."/>
            <person name="Baker S.E."/>
            <person name="Benoit I."/>
            <person name="Brakhage A.A."/>
            <person name="Braus G.H."/>
            <person name="Fischer R."/>
            <person name="Frisvad J.C."/>
            <person name="Goldman G.H."/>
            <person name="Houbraken J."/>
            <person name="Oakley B."/>
            <person name="Pocsi I."/>
            <person name="Scazzocchio C."/>
            <person name="Seiboth B."/>
            <person name="vanKuyk P.A."/>
            <person name="Wortman J."/>
            <person name="Dyer P.S."/>
            <person name="Grigoriev I.V."/>
        </authorList>
    </citation>
    <scope>NUCLEOTIDE SEQUENCE [LARGE SCALE GENOMIC DNA]</scope>
    <source>
        <strain evidence="3">CBS 134.48</strain>
    </source>
</reference>
<keyword evidence="1" id="KW-1133">Transmembrane helix</keyword>
<evidence type="ECO:0000256" key="1">
    <source>
        <dbReference type="SAM" id="Phobius"/>
    </source>
</evidence>
<gene>
    <name evidence="2" type="ORF">ASPTUDRAFT_594113</name>
</gene>
<dbReference type="Proteomes" id="UP000184304">
    <property type="component" value="Unassembled WGS sequence"/>
</dbReference>
<keyword evidence="3" id="KW-1185">Reference proteome</keyword>
<keyword evidence="1" id="KW-0812">Transmembrane</keyword>
<sequence length="125" mass="14177">MLPTSFQANLSTRWRRRKNAQEKIENRNRNRIEQDWKNVATCSVQWAAAAAAAEAAAAAGLSAETIWNWGFGMVCDLPWPQMKSPSIRKRPMPRRGYYGYYCCIMKLYCCAHFIITAVTAAARLG</sequence>
<evidence type="ECO:0000313" key="3">
    <source>
        <dbReference type="Proteomes" id="UP000184304"/>
    </source>
</evidence>
<protein>
    <submittedName>
        <fullName evidence="2">Uncharacterized protein</fullName>
    </submittedName>
</protein>
<proteinExistence type="predicted"/>
<name>A0A1L9N912_ASPTC</name>
<organism evidence="2 3">
    <name type="scientific">Aspergillus tubingensis (strain CBS 134.48)</name>
    <dbReference type="NCBI Taxonomy" id="767770"/>
    <lineage>
        <taxon>Eukaryota</taxon>
        <taxon>Fungi</taxon>
        <taxon>Dikarya</taxon>
        <taxon>Ascomycota</taxon>
        <taxon>Pezizomycotina</taxon>
        <taxon>Eurotiomycetes</taxon>
        <taxon>Eurotiomycetidae</taxon>
        <taxon>Eurotiales</taxon>
        <taxon>Aspergillaceae</taxon>
        <taxon>Aspergillus</taxon>
        <taxon>Aspergillus subgen. Circumdati</taxon>
    </lineage>
</organism>